<gene>
    <name evidence="3" type="ORF">Taro_036669</name>
</gene>
<evidence type="ECO:0000313" key="4">
    <source>
        <dbReference type="Proteomes" id="UP000652761"/>
    </source>
</evidence>
<feature type="region of interest" description="Disordered" evidence="1">
    <location>
        <begin position="134"/>
        <end position="187"/>
    </location>
</feature>
<dbReference type="EMBL" id="NMUH01003111">
    <property type="protein sequence ID" value="MQM03878.1"/>
    <property type="molecule type" value="Genomic_DNA"/>
</dbReference>
<name>A0A843WAH1_COLES</name>
<evidence type="ECO:0000259" key="2">
    <source>
        <dbReference type="Pfam" id="PF10536"/>
    </source>
</evidence>
<organism evidence="3 4">
    <name type="scientific">Colocasia esculenta</name>
    <name type="common">Wild taro</name>
    <name type="synonym">Arum esculentum</name>
    <dbReference type="NCBI Taxonomy" id="4460"/>
    <lineage>
        <taxon>Eukaryota</taxon>
        <taxon>Viridiplantae</taxon>
        <taxon>Streptophyta</taxon>
        <taxon>Embryophyta</taxon>
        <taxon>Tracheophyta</taxon>
        <taxon>Spermatophyta</taxon>
        <taxon>Magnoliopsida</taxon>
        <taxon>Liliopsida</taxon>
        <taxon>Araceae</taxon>
        <taxon>Aroideae</taxon>
        <taxon>Colocasieae</taxon>
        <taxon>Colocasia</taxon>
    </lineage>
</organism>
<protein>
    <recommendedName>
        <fullName evidence="2">Aminotransferase-like plant mobile domain-containing protein</fullName>
    </recommendedName>
</protein>
<feature type="domain" description="Aminotransferase-like plant mobile" evidence="2">
    <location>
        <begin position="254"/>
        <end position="381"/>
    </location>
</feature>
<reference evidence="3" key="1">
    <citation type="submission" date="2017-07" db="EMBL/GenBank/DDBJ databases">
        <title>Taro Niue Genome Assembly and Annotation.</title>
        <authorList>
            <person name="Atibalentja N."/>
            <person name="Keating K."/>
            <person name="Fields C.J."/>
        </authorList>
    </citation>
    <scope>NUCLEOTIDE SEQUENCE</scope>
    <source>
        <strain evidence="3">Niue_2</strain>
        <tissue evidence="3">Leaf</tissue>
    </source>
</reference>
<dbReference type="GO" id="GO:0010073">
    <property type="term" value="P:meristem maintenance"/>
    <property type="evidence" value="ECO:0007669"/>
    <property type="project" value="InterPro"/>
</dbReference>
<dbReference type="Proteomes" id="UP000652761">
    <property type="component" value="Unassembled WGS sequence"/>
</dbReference>
<dbReference type="AlphaFoldDB" id="A0A843WAH1"/>
<feature type="compositionally biased region" description="Low complexity" evidence="1">
    <location>
        <begin position="134"/>
        <end position="151"/>
    </location>
</feature>
<dbReference type="InterPro" id="IPR044824">
    <property type="entry name" value="MAIN-like"/>
</dbReference>
<dbReference type="InterPro" id="IPR019557">
    <property type="entry name" value="AminoTfrase-like_pln_mobile"/>
</dbReference>
<comment type="caution">
    <text evidence="3">The sequence shown here is derived from an EMBL/GenBank/DDBJ whole genome shotgun (WGS) entry which is preliminary data.</text>
</comment>
<dbReference type="PANTHER" id="PTHR46033:SF8">
    <property type="entry name" value="PROTEIN MAINTENANCE OF MERISTEMS-LIKE"/>
    <property type="match status" value="1"/>
</dbReference>
<proteinExistence type="predicted"/>
<evidence type="ECO:0000256" key="1">
    <source>
        <dbReference type="SAM" id="MobiDB-lite"/>
    </source>
</evidence>
<dbReference type="Pfam" id="PF10536">
    <property type="entry name" value="PMD"/>
    <property type="match status" value="1"/>
</dbReference>
<sequence length="382" mass="42403">MANMAPAGYGGMRTVTKLPRRQLGDRETGWQNRVGIGNAGFKVGFLNTEFIVGIQNADFGVGITNADTTKVDILKADTKVGIENTDFGVGILNADTLLKDPPPGRNPFTLVRRNPFLTFLAAALLAAPPPARRAATLATASSPRRPSSPSLSHPPPTHISTLPPPLLLPSPHPPIRPPTRKKQDHKPQYEGGFAEMDQFSGPIDASLLYAQDSHRSQLVYTGQETEVLKCWEHHRSLGGWPVDPRIIEYVHRAGFFHLTQVQWIMLDWTLITALIERWRSETQTFHLRHGEMSITLQDVAILMRLPIYGDAVVGDTSLDWTDVCMSLLGDLPGMMRRGSVKLSWLRERFTVIADDALVEVVRQHARAYLLHLLGCTVFSDKT</sequence>
<dbReference type="PANTHER" id="PTHR46033">
    <property type="entry name" value="PROTEIN MAIN-LIKE 2"/>
    <property type="match status" value="1"/>
</dbReference>
<keyword evidence="4" id="KW-1185">Reference proteome</keyword>
<feature type="compositionally biased region" description="Pro residues" evidence="1">
    <location>
        <begin position="152"/>
        <end position="177"/>
    </location>
</feature>
<accession>A0A843WAH1</accession>
<dbReference type="OrthoDB" id="693110at2759"/>
<evidence type="ECO:0000313" key="3">
    <source>
        <dbReference type="EMBL" id="MQM03878.1"/>
    </source>
</evidence>